<name>A0A8X6RGX2_TRICX</name>
<dbReference type="EMBL" id="BMAU01021181">
    <property type="protein sequence ID" value="GFX94808.1"/>
    <property type="molecule type" value="Genomic_DNA"/>
</dbReference>
<sequence length="120" mass="13800">MGVVRGIPPLFLLQPHERTYGSTNFLVPLSRMDITFTHIHAFSGIRTQFLLNSNQCHSPLPNGRQLRRIDTIVFKSDDFTYKAISAEENECHFQTDAFYLVNCDALVSERATTCFMEIER</sequence>
<dbReference type="Proteomes" id="UP000887159">
    <property type="component" value="Unassembled WGS sequence"/>
</dbReference>
<evidence type="ECO:0000313" key="2">
    <source>
        <dbReference type="Proteomes" id="UP000887159"/>
    </source>
</evidence>
<comment type="caution">
    <text evidence="1">The sequence shown here is derived from an EMBL/GenBank/DDBJ whole genome shotgun (WGS) entry which is preliminary data.</text>
</comment>
<dbReference type="AlphaFoldDB" id="A0A8X6RGX2"/>
<proteinExistence type="predicted"/>
<protein>
    <submittedName>
        <fullName evidence="1">Uncharacterized protein</fullName>
    </submittedName>
</protein>
<accession>A0A8X6RGX2</accession>
<gene>
    <name evidence="1" type="ORF">TNCV_2378811</name>
</gene>
<reference evidence="1" key="1">
    <citation type="submission" date="2020-08" db="EMBL/GenBank/DDBJ databases">
        <title>Multicomponent nature underlies the extraordinary mechanical properties of spider dragline silk.</title>
        <authorList>
            <person name="Kono N."/>
            <person name="Nakamura H."/>
            <person name="Mori M."/>
            <person name="Yoshida Y."/>
            <person name="Ohtoshi R."/>
            <person name="Malay A.D."/>
            <person name="Moran D.A.P."/>
            <person name="Tomita M."/>
            <person name="Numata K."/>
            <person name="Arakawa K."/>
        </authorList>
    </citation>
    <scope>NUCLEOTIDE SEQUENCE</scope>
</reference>
<keyword evidence="2" id="KW-1185">Reference proteome</keyword>
<evidence type="ECO:0000313" key="1">
    <source>
        <dbReference type="EMBL" id="GFX94808.1"/>
    </source>
</evidence>
<organism evidence="1 2">
    <name type="scientific">Trichonephila clavipes</name>
    <name type="common">Golden silk orbweaver</name>
    <name type="synonym">Nephila clavipes</name>
    <dbReference type="NCBI Taxonomy" id="2585209"/>
    <lineage>
        <taxon>Eukaryota</taxon>
        <taxon>Metazoa</taxon>
        <taxon>Ecdysozoa</taxon>
        <taxon>Arthropoda</taxon>
        <taxon>Chelicerata</taxon>
        <taxon>Arachnida</taxon>
        <taxon>Araneae</taxon>
        <taxon>Araneomorphae</taxon>
        <taxon>Entelegynae</taxon>
        <taxon>Araneoidea</taxon>
        <taxon>Nephilidae</taxon>
        <taxon>Trichonephila</taxon>
    </lineage>
</organism>